<evidence type="ECO:0008006" key="3">
    <source>
        <dbReference type="Google" id="ProtNLM"/>
    </source>
</evidence>
<dbReference type="EMBL" id="JBEPMO010000003">
    <property type="protein sequence ID" value="MET3731325.1"/>
    <property type="molecule type" value="Genomic_DNA"/>
</dbReference>
<gene>
    <name evidence="1" type="ORF">ABID46_000892</name>
</gene>
<comment type="caution">
    <text evidence="1">The sequence shown here is derived from an EMBL/GenBank/DDBJ whole genome shotgun (WGS) entry which is preliminary data.</text>
</comment>
<evidence type="ECO:0000313" key="2">
    <source>
        <dbReference type="Proteomes" id="UP001549146"/>
    </source>
</evidence>
<organism evidence="1 2">
    <name type="scientific">Moheibacter stercoris</name>
    <dbReference type="NCBI Taxonomy" id="1628251"/>
    <lineage>
        <taxon>Bacteria</taxon>
        <taxon>Pseudomonadati</taxon>
        <taxon>Bacteroidota</taxon>
        <taxon>Flavobacteriia</taxon>
        <taxon>Flavobacteriales</taxon>
        <taxon>Weeksellaceae</taxon>
        <taxon>Moheibacter</taxon>
    </lineage>
</organism>
<reference evidence="1 2" key="1">
    <citation type="submission" date="2024-06" db="EMBL/GenBank/DDBJ databases">
        <title>Genomic Encyclopedia of Type Strains, Phase IV (KMG-IV): sequencing the most valuable type-strain genomes for metagenomic binning, comparative biology and taxonomic classification.</title>
        <authorList>
            <person name="Goeker M."/>
        </authorList>
    </citation>
    <scope>NUCLEOTIDE SEQUENCE [LARGE SCALE GENOMIC DNA]</scope>
    <source>
        <strain evidence="1 2">DSM 29388</strain>
    </source>
</reference>
<proteinExistence type="predicted"/>
<protein>
    <recommendedName>
        <fullName evidence="3">NlpE N-terminal domain-containing protein</fullName>
    </recommendedName>
</protein>
<accession>A0ABV2LRW5</accession>
<sequence>MKKFILLTLLILPFTLFSQEIISQELFKGKIGKDLNIEFYLQIEENGCPNIYAQAMYKYENNKDNNWLLLNTVMNYEKGTYTFVEVFNTGVLLLQKKGDQLNGIWISPDGKKQFPVQLNKVQINSQKIEKLVDQLDKELYEANDC</sequence>
<evidence type="ECO:0000313" key="1">
    <source>
        <dbReference type="EMBL" id="MET3731325.1"/>
    </source>
</evidence>
<name>A0ABV2LRW5_9FLAO</name>
<dbReference type="Proteomes" id="UP001549146">
    <property type="component" value="Unassembled WGS sequence"/>
</dbReference>
<dbReference type="RefSeq" id="WP_354507472.1">
    <property type="nucleotide sequence ID" value="NZ_JBEPMO010000003.1"/>
</dbReference>
<keyword evidence="2" id="KW-1185">Reference proteome</keyword>